<evidence type="ECO:0000256" key="2">
    <source>
        <dbReference type="SAM" id="Phobius"/>
    </source>
</evidence>
<feature type="region of interest" description="Disordered" evidence="1">
    <location>
        <begin position="395"/>
        <end position="491"/>
    </location>
</feature>
<feature type="region of interest" description="Disordered" evidence="1">
    <location>
        <begin position="243"/>
        <end position="281"/>
    </location>
</feature>
<feature type="region of interest" description="Disordered" evidence="1">
    <location>
        <begin position="858"/>
        <end position="902"/>
    </location>
</feature>
<keyword evidence="2" id="KW-1133">Transmembrane helix</keyword>
<dbReference type="InterPro" id="IPR006910">
    <property type="entry name" value="Rad21_Rec8_N"/>
</dbReference>
<organism evidence="4 5">
    <name type="scientific">Marasmius tenuissimus</name>
    <dbReference type="NCBI Taxonomy" id="585030"/>
    <lineage>
        <taxon>Eukaryota</taxon>
        <taxon>Fungi</taxon>
        <taxon>Dikarya</taxon>
        <taxon>Basidiomycota</taxon>
        <taxon>Agaricomycotina</taxon>
        <taxon>Agaricomycetes</taxon>
        <taxon>Agaricomycetidae</taxon>
        <taxon>Agaricales</taxon>
        <taxon>Marasmiineae</taxon>
        <taxon>Marasmiaceae</taxon>
        <taxon>Marasmius</taxon>
    </lineage>
</organism>
<feature type="region of interest" description="Disordered" evidence="1">
    <location>
        <begin position="1098"/>
        <end position="1121"/>
    </location>
</feature>
<feature type="compositionally biased region" description="Basic and acidic residues" evidence="1">
    <location>
        <begin position="453"/>
        <end position="466"/>
    </location>
</feature>
<sequence>MESVDESRANIDPNDSDSWDQIDHEDPFEDVELLELSESQLREEYDNEEIERFLALFASDVNEVQTPVTHKNDPPVIDRNGSNHDTQYDSYSEELALRYLRPYLPPTSAQVPPFTFGRLRIATQRLYLSTVPVYAPFFSRLLKLATWKNKETSAFYCTIYWILWYYNMLLPALVFRTLYCLVRRRVLPYPTAAELRERQIRVDEAKEIGDEFSAKLVSGSLSSFDVQDMWRLFKVMAKPTKSKAKKETKRKDKGKEKEKDEDDTVMGESSAPTTESQNTRDERDLARFGLQCMNAVADVHERVHNIFIWRRPQASFRYGTFIFICLLLVLLFPAKYISKLVYLVLGVLFWHIAPVIAALPSEDRARLPPPLADVPTDADYAMELIAQRINAGMPVRPARKRHRRPRLRSVKPEDDTTPTSPPLTPEPGESSRSEKKIDWAKWGGRAARGKAWAVDKRLGGGKKEWPQESNTPRSPLVPPPATALGRPHTPVDSHTYPCQHTSAPGLITLSPAMFYFAPIMSPHPTLSFPINYLKGVKKSGMLKGVTLKWSDPDDGDKEREETFLLAATLGSKSTFKKLPKRSVLSADISQLCDLITQPEEPLALRLSSNLMIGVTRVYKDQSVKQDLFFTDVSNCVASLKKVVQDLQTIAAKEAALQMAQPTVRASALTLPAGQGTMFIADFDAMVDNWDRHLNLQVTEDSMDEDPDDPDFNLRSQKSKRKPNSHRDSQQAEDVRADACTLREHHDHLLSASFDLSFQANPEGIDPSSSQMEPAFELDDNFFQVSDGLGLCLDDGLADELARELGDGWGAPLRVEERQRDMPMEVDADPVQLPSEDFAGMPGGDEFIVPDVPFFDQLGSPQPTVLRTPLKTASQNHKENATPSAQSRRATPRPSVPPHSPATSFSRLLLSQDEEIHAPLPFTDVTSQVVNKDQAKENQPPPKKNKRTRLLLDARTELTDEELKIARAKYLEEQRNQRRDLDSKKIEKDSGRVVEELIWGVPAGFEAPVLIDLWQENFKIQIEARTGAFCIHGDGAEARQPPTKRRKLSTIDEAPEQPAALTENVNQSDLIDVGDFGLYEDGPNYTGNIDVDADPFRLRSSEEPGQARNASRPPSVGPDFHLDVVSSGKLGSQRSSLFPWDNAGADISSSVGDVHGGSDQVVFERAEVRLRGSSVSRREGSLPLSQNGSISGLRGVSPGDFGKTSQIIGEDFVLRDEEDPTHEQNADTQRSELLVTLERNSFNFLE</sequence>
<evidence type="ECO:0000313" key="4">
    <source>
        <dbReference type="EMBL" id="KAL0071955.1"/>
    </source>
</evidence>
<dbReference type="InterPro" id="IPR037847">
    <property type="entry name" value="GRAMDC4"/>
</dbReference>
<feature type="compositionally biased region" description="Acidic residues" evidence="1">
    <location>
        <begin position="700"/>
        <end position="710"/>
    </location>
</feature>
<dbReference type="Proteomes" id="UP001437256">
    <property type="component" value="Unassembled WGS sequence"/>
</dbReference>
<protein>
    <submittedName>
        <fullName evidence="4">R8 protein</fullName>
    </submittedName>
</protein>
<feature type="compositionally biased region" description="Basic and acidic residues" evidence="1">
    <location>
        <begin position="429"/>
        <end position="439"/>
    </location>
</feature>
<feature type="compositionally biased region" description="Low complexity" evidence="1">
    <location>
        <begin position="440"/>
        <end position="452"/>
    </location>
</feature>
<feature type="compositionally biased region" description="Basic residues" evidence="1">
    <location>
        <begin position="397"/>
        <end position="409"/>
    </location>
</feature>
<gene>
    <name evidence="4" type="primary">rec8</name>
    <name evidence="4" type="ORF">AAF712_000878</name>
</gene>
<comment type="caution">
    <text evidence="4">The sequence shown here is derived from an EMBL/GenBank/DDBJ whole genome shotgun (WGS) entry which is preliminary data.</text>
</comment>
<feature type="compositionally biased region" description="Basic and acidic residues" evidence="1">
    <location>
        <begin position="724"/>
        <end position="734"/>
    </location>
</feature>
<feature type="compositionally biased region" description="Basic and acidic residues" evidence="1">
    <location>
        <begin position="249"/>
        <end position="258"/>
    </location>
</feature>
<keyword evidence="2" id="KW-0472">Membrane</keyword>
<proteinExistence type="predicted"/>
<feature type="region of interest" description="Disordered" evidence="1">
    <location>
        <begin position="1"/>
        <end position="27"/>
    </location>
</feature>
<reference evidence="4 5" key="1">
    <citation type="submission" date="2024-05" db="EMBL/GenBank/DDBJ databases">
        <title>A draft genome resource for the thread blight pathogen Marasmius tenuissimus strain MS-2.</title>
        <authorList>
            <person name="Yulfo-Soto G.E."/>
            <person name="Baruah I.K."/>
            <person name="Amoako-Attah I."/>
            <person name="Bukari Y."/>
            <person name="Meinhardt L.W."/>
            <person name="Bailey B.A."/>
            <person name="Cohen S.P."/>
        </authorList>
    </citation>
    <scope>NUCLEOTIDE SEQUENCE [LARGE SCALE GENOMIC DNA]</scope>
    <source>
        <strain evidence="4 5">MS-2</strain>
    </source>
</reference>
<accession>A0ABR3ADF4</accession>
<dbReference type="PANTHER" id="PTHR37402">
    <property type="entry name" value="GRAM DOMAIN-CONTAINING PROTEIN 4"/>
    <property type="match status" value="1"/>
</dbReference>
<feature type="domain" description="Rad21/Rec8-like protein N-terminal" evidence="3">
    <location>
        <begin position="565"/>
        <end position="651"/>
    </location>
</feature>
<evidence type="ECO:0000313" key="5">
    <source>
        <dbReference type="Proteomes" id="UP001437256"/>
    </source>
</evidence>
<feature type="region of interest" description="Disordered" evidence="1">
    <location>
        <begin position="699"/>
        <end position="734"/>
    </location>
</feature>
<feature type="region of interest" description="Disordered" evidence="1">
    <location>
        <begin position="1173"/>
        <end position="1201"/>
    </location>
</feature>
<keyword evidence="5" id="KW-1185">Reference proteome</keyword>
<feature type="transmembrane region" description="Helical" evidence="2">
    <location>
        <begin position="153"/>
        <end position="175"/>
    </location>
</feature>
<feature type="transmembrane region" description="Helical" evidence="2">
    <location>
        <begin position="340"/>
        <end position="359"/>
    </location>
</feature>
<dbReference type="Pfam" id="PF04825">
    <property type="entry name" value="Rad21_Rec8_N"/>
    <property type="match status" value="1"/>
</dbReference>
<dbReference type="EMBL" id="JBBXMP010000002">
    <property type="protein sequence ID" value="KAL0071955.1"/>
    <property type="molecule type" value="Genomic_DNA"/>
</dbReference>
<evidence type="ECO:0000259" key="3">
    <source>
        <dbReference type="Pfam" id="PF04825"/>
    </source>
</evidence>
<evidence type="ECO:0000256" key="1">
    <source>
        <dbReference type="SAM" id="MobiDB-lite"/>
    </source>
</evidence>
<keyword evidence="2" id="KW-0812">Transmembrane</keyword>
<feature type="compositionally biased region" description="Polar residues" evidence="1">
    <location>
        <begin position="858"/>
        <end position="888"/>
    </location>
</feature>
<feature type="transmembrane region" description="Helical" evidence="2">
    <location>
        <begin position="316"/>
        <end position="334"/>
    </location>
</feature>
<name>A0ABR3ADF4_9AGAR</name>
<dbReference type="PANTHER" id="PTHR37402:SF1">
    <property type="entry name" value="GRAM DOMAIN-CONTAINING PROTEIN 4"/>
    <property type="match status" value="1"/>
</dbReference>